<name>A0ABW2UZH9_9BACL</name>
<proteinExistence type="predicted"/>
<organism evidence="3 4">
    <name type="scientific">Paenibacillus thermoaerophilus</name>
    <dbReference type="NCBI Taxonomy" id="1215385"/>
    <lineage>
        <taxon>Bacteria</taxon>
        <taxon>Bacillati</taxon>
        <taxon>Bacillota</taxon>
        <taxon>Bacilli</taxon>
        <taxon>Bacillales</taxon>
        <taxon>Paenibacillaceae</taxon>
        <taxon>Paenibacillus</taxon>
    </lineage>
</organism>
<dbReference type="SUPFAM" id="SSF55383">
    <property type="entry name" value="Copper amine oxidase, domain N"/>
    <property type="match status" value="2"/>
</dbReference>
<protein>
    <submittedName>
        <fullName evidence="3">Copper amine oxidase N-terminal domain-containing protein</fullName>
    </submittedName>
</protein>
<dbReference type="InterPro" id="IPR012854">
    <property type="entry name" value="Cu_amine_oxidase-like_N"/>
</dbReference>
<dbReference type="RefSeq" id="WP_138789616.1">
    <property type="nucleotide sequence ID" value="NZ_JBHTGQ010000011.1"/>
</dbReference>
<evidence type="ECO:0000313" key="3">
    <source>
        <dbReference type="EMBL" id="MFC7749302.1"/>
    </source>
</evidence>
<dbReference type="InterPro" id="IPR036582">
    <property type="entry name" value="Mao_N_sf"/>
</dbReference>
<dbReference type="EMBL" id="JBHTGQ010000011">
    <property type="protein sequence ID" value="MFC7749302.1"/>
    <property type="molecule type" value="Genomic_DNA"/>
</dbReference>
<feature type="signal peptide" evidence="1">
    <location>
        <begin position="1"/>
        <end position="29"/>
    </location>
</feature>
<feature type="domain" description="Copper amine oxidase-like N-terminal" evidence="2">
    <location>
        <begin position="63"/>
        <end position="154"/>
    </location>
</feature>
<evidence type="ECO:0000313" key="4">
    <source>
        <dbReference type="Proteomes" id="UP001596528"/>
    </source>
</evidence>
<feature type="chain" id="PRO_5046322013" evidence="1">
    <location>
        <begin position="30"/>
        <end position="158"/>
    </location>
</feature>
<sequence>MALSRIRRFAALSLPIALVLATAAPMAAAASKNNASIIMRIGSTSAQVGSDAVELEVAPVMTEEQVTLVPLRFVVDSLEGELEWDPDIQLVTISHGGREIQLYIGKEVAYVDGNAVELDAAPEIVDGVTMVPVRFVSENLGQRVEWLPDTNQIVLHPE</sequence>
<gene>
    <name evidence="3" type="ORF">ACFQWB_05010</name>
</gene>
<dbReference type="Gene3D" id="3.30.457.10">
    <property type="entry name" value="Copper amine oxidase-like, N-terminal domain"/>
    <property type="match status" value="1"/>
</dbReference>
<dbReference type="Proteomes" id="UP001596528">
    <property type="component" value="Unassembled WGS sequence"/>
</dbReference>
<reference evidence="4" key="1">
    <citation type="journal article" date="2019" name="Int. J. Syst. Evol. Microbiol.">
        <title>The Global Catalogue of Microorganisms (GCM) 10K type strain sequencing project: providing services to taxonomists for standard genome sequencing and annotation.</title>
        <authorList>
            <consortium name="The Broad Institute Genomics Platform"/>
            <consortium name="The Broad Institute Genome Sequencing Center for Infectious Disease"/>
            <person name="Wu L."/>
            <person name="Ma J."/>
        </authorList>
    </citation>
    <scope>NUCLEOTIDE SEQUENCE [LARGE SCALE GENOMIC DNA]</scope>
    <source>
        <strain evidence="4">JCM 18657</strain>
    </source>
</reference>
<evidence type="ECO:0000256" key="1">
    <source>
        <dbReference type="SAM" id="SignalP"/>
    </source>
</evidence>
<keyword evidence="4" id="KW-1185">Reference proteome</keyword>
<dbReference type="Pfam" id="PF07833">
    <property type="entry name" value="Cu_amine_oxidN1"/>
    <property type="match status" value="1"/>
</dbReference>
<evidence type="ECO:0000259" key="2">
    <source>
        <dbReference type="Pfam" id="PF07833"/>
    </source>
</evidence>
<keyword evidence="1" id="KW-0732">Signal</keyword>
<comment type="caution">
    <text evidence="3">The sequence shown here is derived from an EMBL/GenBank/DDBJ whole genome shotgun (WGS) entry which is preliminary data.</text>
</comment>
<accession>A0ABW2UZH9</accession>